<evidence type="ECO:0000256" key="12">
    <source>
        <dbReference type="ARBA" id="ARBA00042531"/>
    </source>
</evidence>
<evidence type="ECO:0000259" key="14">
    <source>
        <dbReference type="Pfam" id="PF08543"/>
    </source>
</evidence>
<evidence type="ECO:0000256" key="11">
    <source>
        <dbReference type="ARBA" id="ARBA00042396"/>
    </source>
</evidence>
<dbReference type="Proteomes" id="UP000287857">
    <property type="component" value="Unassembled WGS sequence"/>
</dbReference>
<reference evidence="15 16" key="1">
    <citation type="submission" date="2017-05" db="EMBL/GenBank/DDBJ databases">
        <title>Vagococcus spp. assemblies.</title>
        <authorList>
            <person name="Gulvik C.A."/>
        </authorList>
    </citation>
    <scope>NUCLEOTIDE SEQUENCE [LARGE SCALE GENOMIC DNA]</scope>
    <source>
        <strain evidence="15 16">SS1995</strain>
    </source>
</reference>
<keyword evidence="4" id="KW-0479">Metal-binding</keyword>
<dbReference type="Gene3D" id="3.40.1190.20">
    <property type="match status" value="1"/>
</dbReference>
<keyword evidence="7" id="KW-0067">ATP-binding</keyword>
<dbReference type="GO" id="GO:0046872">
    <property type="term" value="F:metal ion binding"/>
    <property type="evidence" value="ECO:0007669"/>
    <property type="project" value="UniProtKB-KW"/>
</dbReference>
<evidence type="ECO:0000256" key="7">
    <source>
        <dbReference type="ARBA" id="ARBA00022840"/>
    </source>
</evidence>
<gene>
    <name evidence="15" type="ORF">CBF37_05190</name>
</gene>
<accession>A0A429ZZC2</accession>
<dbReference type="CDD" id="cd01169">
    <property type="entry name" value="HMPP_kinase"/>
    <property type="match status" value="1"/>
</dbReference>
<evidence type="ECO:0000313" key="15">
    <source>
        <dbReference type="EMBL" id="RST99367.1"/>
    </source>
</evidence>
<dbReference type="OrthoDB" id="9810880at2"/>
<dbReference type="InterPro" id="IPR013749">
    <property type="entry name" value="PM/HMP-P_kinase-1"/>
</dbReference>
<dbReference type="GO" id="GO:0005524">
    <property type="term" value="F:ATP binding"/>
    <property type="evidence" value="ECO:0007669"/>
    <property type="project" value="UniProtKB-KW"/>
</dbReference>
<dbReference type="EC" id="2.7.1.35" evidence="2"/>
<comment type="catalytic activity">
    <reaction evidence="13">
        <text>pyridoxal + ATP = pyridoxal 5'-phosphate + ADP + H(+)</text>
        <dbReference type="Rhea" id="RHEA:10224"/>
        <dbReference type="ChEBI" id="CHEBI:15378"/>
        <dbReference type="ChEBI" id="CHEBI:17310"/>
        <dbReference type="ChEBI" id="CHEBI:30616"/>
        <dbReference type="ChEBI" id="CHEBI:456216"/>
        <dbReference type="ChEBI" id="CHEBI:597326"/>
        <dbReference type="EC" id="2.7.1.35"/>
    </reaction>
</comment>
<evidence type="ECO:0000256" key="9">
    <source>
        <dbReference type="ARBA" id="ARBA00042307"/>
    </source>
</evidence>
<organism evidence="15 16">
    <name type="scientific">Vagococcus vulneris</name>
    <dbReference type="NCBI Taxonomy" id="1977869"/>
    <lineage>
        <taxon>Bacteria</taxon>
        <taxon>Bacillati</taxon>
        <taxon>Bacillota</taxon>
        <taxon>Bacilli</taxon>
        <taxon>Lactobacillales</taxon>
        <taxon>Enterococcaceae</taxon>
        <taxon>Vagococcus</taxon>
    </lineage>
</organism>
<dbReference type="NCBIfam" id="TIGR00097">
    <property type="entry name" value="HMP-P_kinase"/>
    <property type="match status" value="1"/>
</dbReference>
<feature type="domain" description="Pyridoxamine kinase/Phosphomethylpyrimidine kinase" evidence="14">
    <location>
        <begin position="12"/>
        <end position="257"/>
    </location>
</feature>
<keyword evidence="8" id="KW-0460">Magnesium</keyword>
<dbReference type="AlphaFoldDB" id="A0A429ZZC2"/>
<dbReference type="GO" id="GO:0008478">
    <property type="term" value="F:pyridoxal kinase activity"/>
    <property type="evidence" value="ECO:0007669"/>
    <property type="project" value="UniProtKB-EC"/>
</dbReference>
<evidence type="ECO:0000256" key="8">
    <source>
        <dbReference type="ARBA" id="ARBA00022842"/>
    </source>
</evidence>
<keyword evidence="5" id="KW-0547">Nucleotide-binding</keyword>
<dbReference type="SUPFAM" id="SSF53613">
    <property type="entry name" value="Ribokinase-like"/>
    <property type="match status" value="1"/>
</dbReference>
<evidence type="ECO:0000256" key="2">
    <source>
        <dbReference type="ARBA" id="ARBA00012104"/>
    </source>
</evidence>
<keyword evidence="6 15" id="KW-0418">Kinase</keyword>
<name>A0A429ZZC2_9ENTE</name>
<evidence type="ECO:0000313" key="16">
    <source>
        <dbReference type="Proteomes" id="UP000287857"/>
    </source>
</evidence>
<evidence type="ECO:0000256" key="6">
    <source>
        <dbReference type="ARBA" id="ARBA00022777"/>
    </source>
</evidence>
<dbReference type="GO" id="GO:0008902">
    <property type="term" value="F:hydroxymethylpyrimidine kinase activity"/>
    <property type="evidence" value="ECO:0007669"/>
    <property type="project" value="TreeGrafter"/>
</dbReference>
<dbReference type="PANTHER" id="PTHR20858:SF19">
    <property type="entry name" value="PYRIDOXINE KINASE"/>
    <property type="match status" value="1"/>
</dbReference>
<keyword evidence="16" id="KW-1185">Reference proteome</keyword>
<dbReference type="InterPro" id="IPR029056">
    <property type="entry name" value="Ribokinase-like"/>
</dbReference>
<dbReference type="GO" id="GO:0008972">
    <property type="term" value="F:phosphomethylpyrimidine kinase activity"/>
    <property type="evidence" value="ECO:0007669"/>
    <property type="project" value="InterPro"/>
</dbReference>
<dbReference type="FunFam" id="3.40.1190.20:FF:000003">
    <property type="entry name" value="Phosphomethylpyrimidine kinase ThiD"/>
    <property type="match status" value="1"/>
</dbReference>
<dbReference type="EMBL" id="NGJS01000005">
    <property type="protein sequence ID" value="RST99367.1"/>
    <property type="molecule type" value="Genomic_DNA"/>
</dbReference>
<protein>
    <recommendedName>
        <fullName evidence="2">pyridoxal kinase</fullName>
        <ecNumber evidence="2">2.7.1.35</ecNumber>
    </recommendedName>
    <alternativeName>
        <fullName evidence="10">PN/PL/PM kinase</fullName>
    </alternativeName>
    <alternativeName>
        <fullName evidence="11">Pyridoxal kinase</fullName>
    </alternativeName>
    <alternativeName>
        <fullName evidence="9">Pyridoxamine kinase</fullName>
    </alternativeName>
    <alternativeName>
        <fullName evidence="12">Vitamin B6 kinase</fullName>
    </alternativeName>
</protein>
<dbReference type="RefSeq" id="WP_125983684.1">
    <property type="nucleotide sequence ID" value="NZ_NGJS01000005.1"/>
</dbReference>
<dbReference type="GO" id="GO:0005829">
    <property type="term" value="C:cytosol"/>
    <property type="evidence" value="ECO:0007669"/>
    <property type="project" value="TreeGrafter"/>
</dbReference>
<dbReference type="Pfam" id="PF08543">
    <property type="entry name" value="Phos_pyr_kin"/>
    <property type="match status" value="1"/>
</dbReference>
<evidence type="ECO:0000256" key="1">
    <source>
        <dbReference type="ARBA" id="ARBA00009879"/>
    </source>
</evidence>
<dbReference type="PANTHER" id="PTHR20858">
    <property type="entry name" value="PHOSPHOMETHYLPYRIMIDINE KINASE"/>
    <property type="match status" value="1"/>
</dbReference>
<proteinExistence type="inferred from homology"/>
<comment type="similarity">
    <text evidence="1">Belongs to the ThiD family.</text>
</comment>
<evidence type="ECO:0000256" key="5">
    <source>
        <dbReference type="ARBA" id="ARBA00022741"/>
    </source>
</evidence>
<keyword evidence="3" id="KW-0808">Transferase</keyword>
<evidence type="ECO:0000256" key="3">
    <source>
        <dbReference type="ARBA" id="ARBA00022679"/>
    </source>
</evidence>
<evidence type="ECO:0000256" key="10">
    <source>
        <dbReference type="ARBA" id="ARBA00042348"/>
    </source>
</evidence>
<dbReference type="InterPro" id="IPR004399">
    <property type="entry name" value="HMP/HMP-P_kinase_dom"/>
</dbReference>
<dbReference type="GO" id="GO:0009228">
    <property type="term" value="P:thiamine biosynthetic process"/>
    <property type="evidence" value="ECO:0007669"/>
    <property type="project" value="InterPro"/>
</dbReference>
<evidence type="ECO:0000256" key="13">
    <source>
        <dbReference type="ARBA" id="ARBA00049293"/>
    </source>
</evidence>
<comment type="caution">
    <text evidence="15">The sequence shown here is derived from an EMBL/GenBank/DDBJ whole genome shotgun (WGS) entry which is preliminary data.</text>
</comment>
<evidence type="ECO:0000256" key="4">
    <source>
        <dbReference type="ARBA" id="ARBA00022723"/>
    </source>
</evidence>
<sequence>MLKKVLSIAGSDAGGGAGIQADIKTFEEYGLFGISSITSILTVDPSTQSADIYPIPRDIVEKQLATAFSGGALDAVKLGLLGSLTNIELIEDYIVRNSQHHLVLDPVMAVKTNDTVLQPEIVSSMIKKLIPLSDIITPNLVETKILANMPKIETKQQMMTAAENIFSLGPKIVVIKGGARFPGYEALDLFFDGRSFEFLTGPKINSQTNHGAGCSFAAAITAGIAKGLQPLDAVKLAKKYVTCAIEHGLYLNDFTGYVWHGAFQNAQQRMIGEINYEN</sequence>